<protein>
    <submittedName>
        <fullName evidence="1">Uncharacterized protein</fullName>
    </submittedName>
</protein>
<name>A0ABV8FGG0_9ACTN</name>
<reference evidence="2" key="1">
    <citation type="journal article" date="2019" name="Int. J. Syst. Evol. Microbiol.">
        <title>The Global Catalogue of Microorganisms (GCM) 10K type strain sequencing project: providing services to taxonomists for standard genome sequencing and annotation.</title>
        <authorList>
            <consortium name="The Broad Institute Genomics Platform"/>
            <consortium name="The Broad Institute Genome Sequencing Center for Infectious Disease"/>
            <person name="Wu L."/>
            <person name="Ma J."/>
        </authorList>
    </citation>
    <scope>NUCLEOTIDE SEQUENCE [LARGE SCALE GENOMIC DNA]</scope>
    <source>
        <strain evidence="2">TBRC 1826</strain>
    </source>
</reference>
<dbReference type="EMBL" id="JBHSBH010000004">
    <property type="protein sequence ID" value="MFC3995210.1"/>
    <property type="molecule type" value="Genomic_DNA"/>
</dbReference>
<dbReference type="RefSeq" id="WP_378530128.1">
    <property type="nucleotide sequence ID" value="NZ_JBHSBH010000004.1"/>
</dbReference>
<sequence>MNHRKEERRPGRKSGIGINYGVTAGSITGPVQNNPFAHGGVQINHAAHAPVQEPDRAALIRSALIGADTVRHQLIPLAEAGDRDALLAINDLAQVTARLTPSAALAPVAGDAVDGAALGADFARFTNRCAVLSEQPAGLPALRSAVSPLTAD</sequence>
<evidence type="ECO:0000313" key="2">
    <source>
        <dbReference type="Proteomes" id="UP001595847"/>
    </source>
</evidence>
<evidence type="ECO:0000313" key="1">
    <source>
        <dbReference type="EMBL" id="MFC3995210.1"/>
    </source>
</evidence>
<dbReference type="Proteomes" id="UP001595847">
    <property type="component" value="Unassembled WGS sequence"/>
</dbReference>
<proteinExistence type="predicted"/>
<gene>
    <name evidence="1" type="ORF">ACFOVU_04755</name>
</gene>
<organism evidence="1 2">
    <name type="scientific">Nocardiopsis sediminis</name>
    <dbReference type="NCBI Taxonomy" id="1778267"/>
    <lineage>
        <taxon>Bacteria</taxon>
        <taxon>Bacillati</taxon>
        <taxon>Actinomycetota</taxon>
        <taxon>Actinomycetes</taxon>
        <taxon>Streptosporangiales</taxon>
        <taxon>Nocardiopsidaceae</taxon>
        <taxon>Nocardiopsis</taxon>
    </lineage>
</organism>
<comment type="caution">
    <text evidence="1">The sequence shown here is derived from an EMBL/GenBank/DDBJ whole genome shotgun (WGS) entry which is preliminary data.</text>
</comment>
<accession>A0ABV8FGG0</accession>
<keyword evidence="2" id="KW-1185">Reference proteome</keyword>